<name>A0A0H3N398_CLODC</name>
<reference evidence="3 4" key="1">
    <citation type="journal article" date="2009" name="Genome Biol.">
        <title>Comparative genome and phenotypic analysis of Clostridium difficile 027 strains provides insight into the evolution of a hypervirulent bacterium.</title>
        <authorList>
            <person name="Stabler R.A."/>
            <person name="He M."/>
            <person name="Dawson L."/>
            <person name="Martin M."/>
            <person name="Valiente E."/>
            <person name="Corton C."/>
            <person name="Lawley T.D."/>
            <person name="Sebaihia M."/>
            <person name="Quail M.A."/>
            <person name="Rose G."/>
            <person name="Gerding D.N."/>
            <person name="Gibert M."/>
            <person name="Popoff M.R."/>
            <person name="Parkhill J."/>
            <person name="Dougan G."/>
            <person name="Wren B.W."/>
        </authorList>
    </citation>
    <scope>NUCLEOTIDE SEQUENCE [LARGE SCALE GENOMIC DNA]</scope>
    <source>
        <strain evidence="3 4">CD196</strain>
    </source>
</reference>
<evidence type="ECO:0000256" key="1">
    <source>
        <dbReference type="ARBA" id="ARBA00022801"/>
    </source>
</evidence>
<dbReference type="HOGENOM" id="CLU_012358_2_1_9"/>
<feature type="domain" description="Amidohydrolase-related" evidence="2">
    <location>
        <begin position="68"/>
        <end position="427"/>
    </location>
</feature>
<evidence type="ECO:0000259" key="2">
    <source>
        <dbReference type="Pfam" id="PF01979"/>
    </source>
</evidence>
<dbReference type="CDD" id="cd01298">
    <property type="entry name" value="ATZ_TRZ_like"/>
    <property type="match status" value="1"/>
</dbReference>
<proteinExistence type="predicted"/>
<evidence type="ECO:0000313" key="3">
    <source>
        <dbReference type="EMBL" id="CBA63748.1"/>
    </source>
</evidence>
<dbReference type="AlphaFoldDB" id="A0A0H3N398"/>
<dbReference type="PANTHER" id="PTHR43794">
    <property type="entry name" value="AMINOHYDROLASE SSNA-RELATED"/>
    <property type="match status" value="1"/>
</dbReference>
<sequence>MKVFKGGFKMIDILIKNAIIVTVNKDRDVIFDGAIAIQGDRILDIGNTVDIEPKYLDAKKVIDANGKVIFPGFINTHNHLFQVLLKGLGDDMALHEWLNTMMFPSAKFLTEQDTYDAAMLGCMEGLKSGITTMVDYMHTHNRPGLTDGIVKAYKDLGIRGVVGRGCIDLGIHKELIEDVETVEKDLRRVFEKYHNSENGRIKICVAPSSMWAISEEMGKMLWNIVKEYDSYFTVHISETEFARTATKDIHGEIDIKLLEKWGIVGPEVVAVHCVCITDEDMEMLKKYDIKVSHNVASNMYLASGVAPVPEMLKKGINVSLGLDGAASNNAQDMVELMKLTALQHKVNNCDPLAISAEKVLEMATIEGARTLRMEDEIGSLEIGKKADLVIFNSMLSPKSIPLHNPVSTLVYSASMHNVESVLVDGNVILENGKVTTIESEEQVLLNAQLAAEELCKRANVTNRMEGHKWNSLY</sequence>
<dbReference type="InterPro" id="IPR050287">
    <property type="entry name" value="MTA/SAH_deaminase"/>
</dbReference>
<dbReference type="InterPro" id="IPR011059">
    <property type="entry name" value="Metal-dep_hydrolase_composite"/>
</dbReference>
<dbReference type="InterPro" id="IPR006680">
    <property type="entry name" value="Amidohydro-rel"/>
</dbReference>
<gene>
    <name evidence="3" type="ordered locus">CD196_1953</name>
</gene>
<accession>A0A0H3N398</accession>
<protein>
    <submittedName>
        <fullName evidence="3">Probable amidohydrolase</fullName>
    </submittedName>
</protein>
<dbReference type="Gene3D" id="2.30.40.10">
    <property type="entry name" value="Urease, subunit C, domain 1"/>
    <property type="match status" value="1"/>
</dbReference>
<dbReference type="KEGG" id="cdc:CD196_1953"/>
<organism evidence="3 4">
    <name type="scientific">Clostridioides difficile (strain CD196)</name>
    <name type="common">Peptoclostridium difficile</name>
    <dbReference type="NCBI Taxonomy" id="645462"/>
    <lineage>
        <taxon>Bacteria</taxon>
        <taxon>Bacillati</taxon>
        <taxon>Bacillota</taxon>
        <taxon>Clostridia</taxon>
        <taxon>Peptostreptococcales</taxon>
        <taxon>Peptostreptococcaceae</taxon>
        <taxon>Clostridioides</taxon>
    </lineage>
</organism>
<dbReference type="GO" id="GO:0016810">
    <property type="term" value="F:hydrolase activity, acting on carbon-nitrogen (but not peptide) bonds"/>
    <property type="evidence" value="ECO:0007669"/>
    <property type="project" value="InterPro"/>
</dbReference>
<dbReference type="PANTHER" id="PTHR43794:SF11">
    <property type="entry name" value="AMIDOHYDROLASE-RELATED DOMAIN-CONTAINING PROTEIN"/>
    <property type="match status" value="1"/>
</dbReference>
<dbReference type="InterPro" id="IPR032466">
    <property type="entry name" value="Metal_Hydrolase"/>
</dbReference>
<dbReference type="Pfam" id="PF01979">
    <property type="entry name" value="Amidohydro_1"/>
    <property type="match status" value="1"/>
</dbReference>
<dbReference type="Proteomes" id="UP000002068">
    <property type="component" value="Chromosome"/>
</dbReference>
<dbReference type="Gene3D" id="3.20.20.140">
    <property type="entry name" value="Metal-dependent hydrolases"/>
    <property type="match status" value="1"/>
</dbReference>
<dbReference type="SUPFAM" id="SSF51338">
    <property type="entry name" value="Composite domain of metallo-dependent hydrolases"/>
    <property type="match status" value="1"/>
</dbReference>
<dbReference type="EMBL" id="FN538970">
    <property type="protein sequence ID" value="CBA63748.1"/>
    <property type="molecule type" value="Genomic_DNA"/>
</dbReference>
<dbReference type="SUPFAM" id="SSF51556">
    <property type="entry name" value="Metallo-dependent hydrolases"/>
    <property type="match status" value="1"/>
</dbReference>
<keyword evidence="1" id="KW-0378">Hydrolase</keyword>
<evidence type="ECO:0000313" key="4">
    <source>
        <dbReference type="Proteomes" id="UP000002068"/>
    </source>
</evidence>